<dbReference type="Proteomes" id="UP001172673">
    <property type="component" value="Unassembled WGS sequence"/>
</dbReference>
<dbReference type="AlphaFoldDB" id="A0AA38WY87"/>
<dbReference type="EMBL" id="JAPDRK010000022">
    <property type="protein sequence ID" value="KAJ9603345.1"/>
    <property type="molecule type" value="Genomic_DNA"/>
</dbReference>
<evidence type="ECO:0000313" key="5">
    <source>
        <dbReference type="Proteomes" id="UP001172673"/>
    </source>
</evidence>
<evidence type="ECO:0000256" key="2">
    <source>
        <dbReference type="SAM" id="MobiDB-lite"/>
    </source>
</evidence>
<organism evidence="4 5">
    <name type="scientific">Cladophialophora chaetospira</name>
    <dbReference type="NCBI Taxonomy" id="386627"/>
    <lineage>
        <taxon>Eukaryota</taxon>
        <taxon>Fungi</taxon>
        <taxon>Dikarya</taxon>
        <taxon>Ascomycota</taxon>
        <taxon>Pezizomycotina</taxon>
        <taxon>Eurotiomycetes</taxon>
        <taxon>Chaetothyriomycetidae</taxon>
        <taxon>Chaetothyriales</taxon>
        <taxon>Herpotrichiellaceae</taxon>
        <taxon>Cladophialophora</taxon>
    </lineage>
</organism>
<gene>
    <name evidence="4" type="ORF">H2200_012123</name>
</gene>
<feature type="coiled-coil region" evidence="1">
    <location>
        <begin position="404"/>
        <end position="431"/>
    </location>
</feature>
<feature type="region of interest" description="Disordered" evidence="2">
    <location>
        <begin position="249"/>
        <end position="283"/>
    </location>
</feature>
<sequence>MANASDIITYIGVPLAVLGVLPILYTFMLSILTQRRIRSLLVHHGHRPVSTSRPHDGFNLRSSPMTSMVEVEMPRYTIAPLDRHEEEYWAGSSDGLESNEEHHHLLERGDRAESTLSMVEEGRVRGYLRGGSWRAFHWKKLLVGRKLYRIQYEDELREPPAEVGFEELVIFLLDRGAVPDSIGWEKLRTGGLWTPSGTILLRRAENDDNGSGNDKRTHKANDWVLRTSVPDESDGILSLTTRWTNDDATSSAADIRGASSLPPGWGRLRQPPFLEQNEKRKENEKDLPARIEELKSGHKHSIDSGSFRFHAEGNRVQKLLWETKNVETGFACEPFRYYEQSSAGLWFTCAASALLSHRQSGGLWAFELPAEIKAFVRKDSIPCGVMVLLGLLPEEEAPQWSSERDNRNENVERARLQHQKLTARMAAERLEAAMPPEQARVHKANRQARDLQEFHNETVANTAARHEREERMIKDAIASPRMNIKKVAEACLVWLIENGEVGKEWTVEQVVEAVLYLMAVDLQTPQPIKEATTDEREAMTIVRILDEWLGWTTAGGMRKQQYHMLEGEKDRRAFCFAVSLVAVMAEFTYSHNVGMGKVGADMLECLRMWRKVRLG</sequence>
<proteinExistence type="predicted"/>
<keyword evidence="3" id="KW-0812">Transmembrane</keyword>
<feature type="transmembrane region" description="Helical" evidence="3">
    <location>
        <begin position="7"/>
        <end position="32"/>
    </location>
</feature>
<evidence type="ECO:0000256" key="1">
    <source>
        <dbReference type="SAM" id="Coils"/>
    </source>
</evidence>
<evidence type="ECO:0000256" key="3">
    <source>
        <dbReference type="SAM" id="Phobius"/>
    </source>
</evidence>
<keyword evidence="3" id="KW-1133">Transmembrane helix</keyword>
<comment type="caution">
    <text evidence="4">The sequence shown here is derived from an EMBL/GenBank/DDBJ whole genome shotgun (WGS) entry which is preliminary data.</text>
</comment>
<reference evidence="4" key="1">
    <citation type="submission" date="2022-10" db="EMBL/GenBank/DDBJ databases">
        <title>Culturing micro-colonial fungi from biological soil crusts in the Mojave desert and describing Neophaeococcomyces mojavensis, and introducing the new genera and species Taxawa tesnikishii.</title>
        <authorList>
            <person name="Kurbessoian T."/>
            <person name="Stajich J.E."/>
        </authorList>
    </citation>
    <scope>NUCLEOTIDE SEQUENCE</scope>
    <source>
        <strain evidence="4">TK_41</strain>
    </source>
</reference>
<protein>
    <submittedName>
        <fullName evidence="4">Uncharacterized protein</fullName>
    </submittedName>
</protein>
<evidence type="ECO:0000313" key="4">
    <source>
        <dbReference type="EMBL" id="KAJ9603345.1"/>
    </source>
</evidence>
<name>A0AA38WY87_9EURO</name>
<accession>A0AA38WY87</accession>
<keyword evidence="1" id="KW-0175">Coiled coil</keyword>
<keyword evidence="5" id="KW-1185">Reference proteome</keyword>
<keyword evidence="3" id="KW-0472">Membrane</keyword>